<reference evidence="1" key="1">
    <citation type="submission" date="2019-10" db="EMBL/GenBank/DDBJ databases">
        <title>Draft genome sequece of Microseira wollei NIES-4236.</title>
        <authorList>
            <person name="Yamaguchi H."/>
            <person name="Suzuki S."/>
            <person name="Kawachi M."/>
        </authorList>
    </citation>
    <scope>NUCLEOTIDE SEQUENCE</scope>
    <source>
        <strain evidence="1">NIES-4236</strain>
    </source>
</reference>
<accession>A0AAV3XEH9</accession>
<dbReference type="AlphaFoldDB" id="A0AAV3XEH9"/>
<comment type="caution">
    <text evidence="1">The sequence shown here is derived from an EMBL/GenBank/DDBJ whole genome shotgun (WGS) entry which is preliminary data.</text>
</comment>
<dbReference type="GO" id="GO:0003677">
    <property type="term" value="F:DNA binding"/>
    <property type="evidence" value="ECO:0007669"/>
    <property type="project" value="InterPro"/>
</dbReference>
<name>A0AAV3XEH9_9CYAN</name>
<protein>
    <recommendedName>
        <fullName evidence="3">HTH cro/C1-type domain-containing protein</fullName>
    </recommendedName>
</protein>
<dbReference type="Proteomes" id="UP001050975">
    <property type="component" value="Unassembled WGS sequence"/>
</dbReference>
<dbReference type="SUPFAM" id="SSF47413">
    <property type="entry name" value="lambda repressor-like DNA-binding domains"/>
    <property type="match status" value="1"/>
</dbReference>
<evidence type="ECO:0008006" key="3">
    <source>
        <dbReference type="Google" id="ProtNLM"/>
    </source>
</evidence>
<dbReference type="InterPro" id="IPR010982">
    <property type="entry name" value="Lambda_DNA-bd_dom_sf"/>
</dbReference>
<gene>
    <name evidence="1" type="ORF">MiSe_40040</name>
</gene>
<proteinExistence type="predicted"/>
<sequence length="81" mass="9240">MVTVRWRLKELLQSEGITQYQLMKLAQGRVSKNTIGSAIRNELNGVQFSTLAAIIEVLESHLDRQIGISELIEVRRDMIDD</sequence>
<keyword evidence="2" id="KW-1185">Reference proteome</keyword>
<evidence type="ECO:0000313" key="2">
    <source>
        <dbReference type="Proteomes" id="UP001050975"/>
    </source>
</evidence>
<dbReference type="Gene3D" id="1.10.260.40">
    <property type="entry name" value="lambda repressor-like DNA-binding domains"/>
    <property type="match status" value="1"/>
</dbReference>
<organism evidence="1 2">
    <name type="scientific">Microseira wollei NIES-4236</name>
    <dbReference type="NCBI Taxonomy" id="2530354"/>
    <lineage>
        <taxon>Bacteria</taxon>
        <taxon>Bacillati</taxon>
        <taxon>Cyanobacteriota</taxon>
        <taxon>Cyanophyceae</taxon>
        <taxon>Oscillatoriophycideae</taxon>
        <taxon>Aerosakkonematales</taxon>
        <taxon>Aerosakkonemataceae</taxon>
        <taxon>Microseira</taxon>
    </lineage>
</organism>
<evidence type="ECO:0000313" key="1">
    <source>
        <dbReference type="EMBL" id="GET39240.1"/>
    </source>
</evidence>
<dbReference type="EMBL" id="BLAY01000061">
    <property type="protein sequence ID" value="GET39240.1"/>
    <property type="molecule type" value="Genomic_DNA"/>
</dbReference>